<dbReference type="InterPro" id="IPR038332">
    <property type="entry name" value="PPE_sf"/>
</dbReference>
<feature type="compositionally biased region" description="Gly residues" evidence="1">
    <location>
        <begin position="261"/>
        <end position="277"/>
    </location>
</feature>
<proteinExistence type="predicted"/>
<dbReference type="RefSeq" id="WP_143030127.1">
    <property type="nucleotide sequence ID" value="NZ_FNBE01000013.1"/>
</dbReference>
<dbReference type="AlphaFoldDB" id="A0A1G7VHJ1"/>
<evidence type="ECO:0000313" key="2">
    <source>
        <dbReference type="EMBL" id="SDG59021.1"/>
    </source>
</evidence>
<keyword evidence="3" id="KW-1185">Reference proteome</keyword>
<dbReference type="Proteomes" id="UP000198967">
    <property type="component" value="Unassembled WGS sequence"/>
</dbReference>
<sequence length="434" mass="42636">MARYEGTSTPFESMSLKDIREPVVAGAGAGSIRVAADALEDVGRRLDALNGEMASIERAYAEAHQGDTAERTRSFLRMLGEPGRLGALTFPSAVRALREQAEHYELARTSMEAVEPAATPSTARTAAELGRRHRDQAASVARRYENASNQNLVQAFEPFTPVGIQPPNGEPVDLGPAPQFPQAGSVGAGSMPLAPAQVTGVPVAPVDSGARAPEVAPSQAGAVGGAQPGASGGGSGGSSGGPRFDGLGSTGLGTAPSGAPAGRGPGAPGAAGPGGRAGSAPDPGPIGSTDLGRGPSGAGATGRTGRGRSGTGGEPGGRGAGTVGGRGANGAGVGRVGGGVAEGAGRGISGRGVLEPAPRGAVGERAGVLGAEEARQNPRSTSSSHPPLVPGVGAGARPGESRGRPGWLVEEDPEGAWAADVPDHCPPVLGRRDV</sequence>
<gene>
    <name evidence="2" type="ORF">SAMN05216377_11356</name>
</gene>
<reference evidence="2 3" key="1">
    <citation type="submission" date="2016-10" db="EMBL/GenBank/DDBJ databases">
        <authorList>
            <person name="de Groot N.N."/>
        </authorList>
    </citation>
    <scope>NUCLEOTIDE SEQUENCE [LARGE SCALE GENOMIC DNA]</scope>
    <source>
        <strain evidence="2 3">CGMCC 4.3143</strain>
    </source>
</reference>
<feature type="compositionally biased region" description="Gly residues" evidence="1">
    <location>
        <begin position="294"/>
        <end position="350"/>
    </location>
</feature>
<name>A0A1G7VHJ1_PSEOR</name>
<feature type="region of interest" description="Disordered" evidence="1">
    <location>
        <begin position="159"/>
        <end position="188"/>
    </location>
</feature>
<evidence type="ECO:0008006" key="4">
    <source>
        <dbReference type="Google" id="ProtNLM"/>
    </source>
</evidence>
<evidence type="ECO:0000256" key="1">
    <source>
        <dbReference type="SAM" id="MobiDB-lite"/>
    </source>
</evidence>
<dbReference type="EMBL" id="FNBE01000013">
    <property type="protein sequence ID" value="SDG59021.1"/>
    <property type="molecule type" value="Genomic_DNA"/>
</dbReference>
<organism evidence="2 3">
    <name type="scientific">Pseudonocardia oroxyli</name>
    <dbReference type="NCBI Taxonomy" id="366584"/>
    <lineage>
        <taxon>Bacteria</taxon>
        <taxon>Bacillati</taxon>
        <taxon>Actinomycetota</taxon>
        <taxon>Actinomycetes</taxon>
        <taxon>Pseudonocardiales</taxon>
        <taxon>Pseudonocardiaceae</taxon>
        <taxon>Pseudonocardia</taxon>
    </lineage>
</organism>
<evidence type="ECO:0000313" key="3">
    <source>
        <dbReference type="Proteomes" id="UP000198967"/>
    </source>
</evidence>
<feature type="region of interest" description="Disordered" evidence="1">
    <location>
        <begin position="208"/>
        <end position="408"/>
    </location>
</feature>
<protein>
    <recommendedName>
        <fullName evidence="4">PPE family protein</fullName>
    </recommendedName>
</protein>
<dbReference type="SUPFAM" id="SSF140459">
    <property type="entry name" value="PE/PPE dimer-like"/>
    <property type="match status" value="1"/>
</dbReference>
<dbReference type="STRING" id="366584.SAMN05216377_11356"/>
<dbReference type="OrthoDB" id="3579855at2"/>
<accession>A0A1G7VHJ1</accession>
<feature type="compositionally biased region" description="Gly residues" evidence="1">
    <location>
        <begin position="222"/>
        <end position="240"/>
    </location>
</feature>
<feature type="region of interest" description="Disordered" evidence="1">
    <location>
        <begin position="415"/>
        <end position="434"/>
    </location>
</feature>